<comment type="subunit">
    <text evidence="4">Part of the 50S ribosomal subunit.</text>
</comment>
<evidence type="ECO:0000313" key="6">
    <source>
        <dbReference type="Proteomes" id="UP000034344"/>
    </source>
</evidence>
<dbReference type="STRING" id="1618480.US11_C0001G0126"/>
<dbReference type="GO" id="GO:0017148">
    <property type="term" value="P:negative regulation of translation"/>
    <property type="evidence" value="ECO:0007669"/>
    <property type="project" value="TreeGrafter"/>
</dbReference>
<sequence>MTSLTHSTKPAKLNEIKRIWHLVDLKDKILGRTTPGIAKLLQGKHKPSYVPYLDVGDYVVAINAKYVVISGRKAQTKVYTRYSGYPGGLKVIPYEEMMKRNPTEIIKRAVSGMLPKNKLRDRRLSRLYIFKDENHPYIGKFQLTNSKDKVK</sequence>
<dbReference type="GO" id="GO:1990904">
    <property type="term" value="C:ribonucleoprotein complex"/>
    <property type="evidence" value="ECO:0007669"/>
    <property type="project" value="UniProtKB-KW"/>
</dbReference>
<evidence type="ECO:0000256" key="3">
    <source>
        <dbReference type="ARBA" id="ARBA00023274"/>
    </source>
</evidence>
<dbReference type="Gene3D" id="3.90.1180.10">
    <property type="entry name" value="Ribosomal protein L13"/>
    <property type="match status" value="1"/>
</dbReference>
<dbReference type="GO" id="GO:0005840">
    <property type="term" value="C:ribosome"/>
    <property type="evidence" value="ECO:0007669"/>
    <property type="project" value="UniProtKB-KW"/>
</dbReference>
<dbReference type="PIRSF" id="PIRSF002181">
    <property type="entry name" value="Ribosomal_L13"/>
    <property type="match status" value="1"/>
</dbReference>
<dbReference type="InterPro" id="IPR005822">
    <property type="entry name" value="Ribosomal_uL13"/>
</dbReference>
<accession>A0A0G0E9J6</accession>
<protein>
    <recommendedName>
        <fullName evidence="4">Large ribosomal subunit protein uL13</fullName>
    </recommendedName>
</protein>
<proteinExistence type="inferred from homology"/>
<dbReference type="GO" id="GO:0003735">
    <property type="term" value="F:structural constituent of ribosome"/>
    <property type="evidence" value="ECO:0007669"/>
    <property type="project" value="InterPro"/>
</dbReference>
<dbReference type="PANTHER" id="PTHR11545:SF2">
    <property type="entry name" value="LARGE RIBOSOMAL SUBUNIT PROTEIN UL13M"/>
    <property type="match status" value="1"/>
</dbReference>
<keyword evidence="3 4" id="KW-0687">Ribonucleoprotein</keyword>
<evidence type="ECO:0000313" key="5">
    <source>
        <dbReference type="EMBL" id="KKQ02167.1"/>
    </source>
</evidence>
<dbReference type="AlphaFoldDB" id="A0A0G0E9J6"/>
<evidence type="ECO:0000256" key="1">
    <source>
        <dbReference type="ARBA" id="ARBA00006227"/>
    </source>
</evidence>
<dbReference type="Proteomes" id="UP000034344">
    <property type="component" value="Unassembled WGS sequence"/>
</dbReference>
<dbReference type="EMBL" id="LBRS01000001">
    <property type="protein sequence ID" value="KKQ02167.1"/>
    <property type="molecule type" value="Genomic_DNA"/>
</dbReference>
<reference evidence="5 6" key="1">
    <citation type="journal article" date="2015" name="Nature">
        <title>rRNA introns, odd ribosomes, and small enigmatic genomes across a large radiation of phyla.</title>
        <authorList>
            <person name="Brown C.T."/>
            <person name="Hug L.A."/>
            <person name="Thomas B.C."/>
            <person name="Sharon I."/>
            <person name="Castelle C.J."/>
            <person name="Singh A."/>
            <person name="Wilkins M.J."/>
            <person name="Williams K.H."/>
            <person name="Banfield J.F."/>
        </authorList>
    </citation>
    <scope>NUCLEOTIDE SEQUENCE [LARGE SCALE GENOMIC DNA]</scope>
</reference>
<dbReference type="PATRIC" id="fig|1618480.3.peg.134"/>
<dbReference type="CDD" id="cd00392">
    <property type="entry name" value="Ribosomal_L13"/>
    <property type="match status" value="1"/>
</dbReference>
<comment type="function">
    <text evidence="4">This protein is one of the early assembly proteins of the 50S ribosomal subunit, although it is not seen to bind rRNA by itself. It is important during the early stages of 50S assembly.</text>
</comment>
<dbReference type="GO" id="GO:0003729">
    <property type="term" value="F:mRNA binding"/>
    <property type="evidence" value="ECO:0007669"/>
    <property type="project" value="TreeGrafter"/>
</dbReference>
<evidence type="ECO:0000256" key="4">
    <source>
        <dbReference type="HAMAP-Rule" id="MF_01366"/>
    </source>
</evidence>
<name>A0A0G0E9J6_9BACT</name>
<keyword evidence="2 4" id="KW-0689">Ribosomal protein</keyword>
<gene>
    <name evidence="4" type="primary">rplM</name>
    <name evidence="5" type="ORF">US11_C0001G0126</name>
</gene>
<dbReference type="GO" id="GO:0006412">
    <property type="term" value="P:translation"/>
    <property type="evidence" value="ECO:0007669"/>
    <property type="project" value="UniProtKB-UniRule"/>
</dbReference>
<dbReference type="NCBIfam" id="TIGR01066">
    <property type="entry name" value="rplM_bact"/>
    <property type="match status" value="1"/>
</dbReference>
<dbReference type="HAMAP" id="MF_01366">
    <property type="entry name" value="Ribosomal_uL13"/>
    <property type="match status" value="1"/>
</dbReference>
<dbReference type="InterPro" id="IPR036899">
    <property type="entry name" value="Ribosomal_uL13_sf"/>
</dbReference>
<dbReference type="PANTHER" id="PTHR11545">
    <property type="entry name" value="RIBOSOMAL PROTEIN L13"/>
    <property type="match status" value="1"/>
</dbReference>
<comment type="caution">
    <text evidence="5">The sequence shown here is derived from an EMBL/GenBank/DDBJ whole genome shotgun (WGS) entry which is preliminary data.</text>
</comment>
<dbReference type="Pfam" id="PF00572">
    <property type="entry name" value="Ribosomal_L13"/>
    <property type="match status" value="1"/>
</dbReference>
<organism evidence="5 6">
    <name type="scientific">Candidatus Roizmanbacteria bacterium GW2011_GWA2_36_23</name>
    <dbReference type="NCBI Taxonomy" id="1618480"/>
    <lineage>
        <taxon>Bacteria</taxon>
        <taxon>Candidatus Roizmaniibacteriota</taxon>
    </lineage>
</organism>
<dbReference type="InterPro" id="IPR005823">
    <property type="entry name" value="Ribosomal_uL13_bac-type"/>
</dbReference>
<comment type="similarity">
    <text evidence="1 4">Belongs to the universal ribosomal protein uL13 family.</text>
</comment>
<dbReference type="SUPFAM" id="SSF52161">
    <property type="entry name" value="Ribosomal protein L13"/>
    <property type="match status" value="1"/>
</dbReference>
<evidence type="ECO:0000256" key="2">
    <source>
        <dbReference type="ARBA" id="ARBA00022980"/>
    </source>
</evidence>